<proteinExistence type="predicted"/>
<dbReference type="AlphaFoldDB" id="A0A5B7HDD6"/>
<feature type="region of interest" description="Disordered" evidence="1">
    <location>
        <begin position="65"/>
        <end position="93"/>
    </location>
</feature>
<gene>
    <name evidence="2" type="ORF">E2C01_063327</name>
</gene>
<sequence length="125" mass="13221">MGVDGDERVGGETTQVSGGRLGFAQVWSGGCCEGQRTQEAGCRAIATVQRLPVCLPLGPAEARPVKRGGKILGGKSAMRPPPETARPRSPRPAVHDLASQNLLESNKSPHSQIFLSINSTTFMKL</sequence>
<dbReference type="EMBL" id="VSRR010028899">
    <property type="protein sequence ID" value="MPC69112.1"/>
    <property type="molecule type" value="Genomic_DNA"/>
</dbReference>
<dbReference type="Proteomes" id="UP000324222">
    <property type="component" value="Unassembled WGS sequence"/>
</dbReference>
<organism evidence="2 3">
    <name type="scientific">Portunus trituberculatus</name>
    <name type="common">Swimming crab</name>
    <name type="synonym">Neptunus trituberculatus</name>
    <dbReference type="NCBI Taxonomy" id="210409"/>
    <lineage>
        <taxon>Eukaryota</taxon>
        <taxon>Metazoa</taxon>
        <taxon>Ecdysozoa</taxon>
        <taxon>Arthropoda</taxon>
        <taxon>Crustacea</taxon>
        <taxon>Multicrustacea</taxon>
        <taxon>Malacostraca</taxon>
        <taxon>Eumalacostraca</taxon>
        <taxon>Eucarida</taxon>
        <taxon>Decapoda</taxon>
        <taxon>Pleocyemata</taxon>
        <taxon>Brachyura</taxon>
        <taxon>Eubrachyura</taxon>
        <taxon>Portunoidea</taxon>
        <taxon>Portunidae</taxon>
        <taxon>Portuninae</taxon>
        <taxon>Portunus</taxon>
    </lineage>
</organism>
<keyword evidence="3" id="KW-1185">Reference proteome</keyword>
<protein>
    <submittedName>
        <fullName evidence="2">Uncharacterized protein</fullName>
    </submittedName>
</protein>
<evidence type="ECO:0000313" key="2">
    <source>
        <dbReference type="EMBL" id="MPC69112.1"/>
    </source>
</evidence>
<reference evidence="2 3" key="1">
    <citation type="submission" date="2019-05" db="EMBL/GenBank/DDBJ databases">
        <title>Another draft genome of Portunus trituberculatus and its Hox gene families provides insights of decapod evolution.</title>
        <authorList>
            <person name="Jeong J.-H."/>
            <person name="Song I."/>
            <person name="Kim S."/>
            <person name="Choi T."/>
            <person name="Kim D."/>
            <person name="Ryu S."/>
            <person name="Kim W."/>
        </authorList>
    </citation>
    <scope>NUCLEOTIDE SEQUENCE [LARGE SCALE GENOMIC DNA]</scope>
    <source>
        <tissue evidence="2">Muscle</tissue>
    </source>
</reference>
<name>A0A5B7HDD6_PORTR</name>
<comment type="caution">
    <text evidence="2">The sequence shown here is derived from an EMBL/GenBank/DDBJ whole genome shotgun (WGS) entry which is preliminary data.</text>
</comment>
<accession>A0A5B7HDD6</accession>
<evidence type="ECO:0000256" key="1">
    <source>
        <dbReference type="SAM" id="MobiDB-lite"/>
    </source>
</evidence>
<evidence type="ECO:0000313" key="3">
    <source>
        <dbReference type="Proteomes" id="UP000324222"/>
    </source>
</evidence>